<dbReference type="PANTHER" id="PTHR33885">
    <property type="entry name" value="PHAGE SHOCK PROTEIN C"/>
    <property type="match status" value="1"/>
</dbReference>
<keyword evidence="12" id="KW-1185">Reference proteome</keyword>
<feature type="domain" description="PspC-related transmembrane region" evidence="9">
    <location>
        <begin position="209"/>
        <end position="352"/>
    </location>
</feature>
<dbReference type="EMBL" id="AP018694">
    <property type="protein sequence ID" value="BBE19756.1"/>
    <property type="molecule type" value="Genomic_DNA"/>
</dbReference>
<gene>
    <name evidence="11" type="ORF">AQPE_3944</name>
</gene>
<dbReference type="InterPro" id="IPR054321">
    <property type="entry name" value="PspC-rel_TM"/>
</dbReference>
<dbReference type="Pfam" id="PF04024">
    <property type="entry name" value="PspC"/>
    <property type="match status" value="1"/>
</dbReference>
<dbReference type="Proteomes" id="UP001193389">
    <property type="component" value="Chromosome"/>
</dbReference>
<dbReference type="RefSeq" id="WP_318347979.1">
    <property type="nucleotide sequence ID" value="NZ_AP018694.1"/>
</dbReference>
<feature type="domain" description="Phage shock protein PspC N-terminal" evidence="8">
    <location>
        <begin position="108"/>
        <end position="166"/>
    </location>
</feature>
<evidence type="ECO:0000256" key="7">
    <source>
        <dbReference type="SAM" id="Phobius"/>
    </source>
</evidence>
<feature type="region of interest" description="Disordered" evidence="6">
    <location>
        <begin position="82"/>
        <end position="106"/>
    </location>
</feature>
<proteinExistence type="predicted"/>
<evidence type="ECO:0000256" key="5">
    <source>
        <dbReference type="ARBA" id="ARBA00023136"/>
    </source>
</evidence>
<feature type="compositionally biased region" description="Acidic residues" evidence="6">
    <location>
        <begin position="84"/>
        <end position="93"/>
    </location>
</feature>
<feature type="transmembrane region" description="Helical" evidence="7">
    <location>
        <begin position="233"/>
        <end position="260"/>
    </location>
</feature>
<dbReference type="InterPro" id="IPR007168">
    <property type="entry name" value="Phageshock_PspC_N"/>
</dbReference>
<reference evidence="11" key="1">
    <citation type="journal article" date="2020" name="Int. J. Syst. Evol. Microbiol.">
        <title>Aquipluma nitroreducens gen. nov. sp. nov., a novel facultatively anaerobic bacterium isolated from a freshwater lake.</title>
        <authorList>
            <person name="Watanabe M."/>
            <person name="Kojima H."/>
            <person name="Fukui M."/>
        </authorList>
    </citation>
    <scope>NUCLEOTIDE SEQUENCE</scope>
    <source>
        <strain evidence="11">MeG22</strain>
    </source>
</reference>
<dbReference type="Pfam" id="PF22571">
    <property type="entry name" value="LiaI-LiaF-TM_PspC"/>
    <property type="match status" value="1"/>
</dbReference>
<evidence type="ECO:0000256" key="4">
    <source>
        <dbReference type="ARBA" id="ARBA00022989"/>
    </source>
</evidence>
<feature type="transmembrane region" description="Helical" evidence="7">
    <location>
        <begin position="138"/>
        <end position="163"/>
    </location>
</feature>
<evidence type="ECO:0000256" key="3">
    <source>
        <dbReference type="ARBA" id="ARBA00022692"/>
    </source>
</evidence>
<evidence type="ECO:0000256" key="1">
    <source>
        <dbReference type="ARBA" id="ARBA00004162"/>
    </source>
</evidence>
<keyword evidence="4 7" id="KW-1133">Transmembrane helix</keyword>
<organism evidence="11 12">
    <name type="scientific">Aquipluma nitroreducens</name>
    <dbReference type="NCBI Taxonomy" id="2010828"/>
    <lineage>
        <taxon>Bacteria</taxon>
        <taxon>Pseudomonadati</taxon>
        <taxon>Bacteroidota</taxon>
        <taxon>Bacteroidia</taxon>
        <taxon>Marinilabiliales</taxon>
        <taxon>Prolixibacteraceae</taxon>
        <taxon>Aquipluma</taxon>
    </lineage>
</organism>
<keyword evidence="5 7" id="KW-0472">Membrane</keyword>
<evidence type="ECO:0000256" key="6">
    <source>
        <dbReference type="SAM" id="MobiDB-lite"/>
    </source>
</evidence>
<keyword evidence="2" id="KW-1003">Cell membrane</keyword>
<dbReference type="Pfam" id="PF22744">
    <property type="entry name" value="Toast-rack_PspC-Cterm"/>
    <property type="match status" value="1"/>
</dbReference>
<sequence length="526" mass="58292">MKKTFTINISGSVFHIEEDAFEKLQDYLKLLNRFFETQKGGQEILQDIESRIAELLQEKINSGQDAVTDEWVDEVMQRMGNPEDFMDQEEPENTETSAKELKGEKTKKRMYRDSESRVLGGVCSGMSAYFNIDPVFLRILFVLLVFVGVGISAIVYLILWIVVPKARTTAQRLEMRGEDATISNIRKTVQEEVDEVKNSFSKMNRSESAQKGRDIANKAGQATVQVAKGLGRVVAVFFGSLFILTGFVGLIAAMVSLAVGGTVFHSSASGLNSGVDLNGFLSYVVSPGLVSVSILLMVLLIGIPLLAILFVGTKLVFRYKTNNKLIGLGAFGIWLVALVAMIGVTAGQVNNFSQKNTISSVKQLNCQNVKTIRIELGTLAESVENSSDVRFDDFTLIKSNGENVLAGNPSLRIESTTAPDFSVVISKQARGRNATEVQNNLNLIQYEFTSKDSTLTLNRFFNIGNQAKWRKQEVKVTLKVPTGKQVYLVKDLDQLHFDFDNVNNIWSKEMTGKTWVMTPEGLSIKE</sequence>
<evidence type="ECO:0000313" key="11">
    <source>
        <dbReference type="EMBL" id="BBE19756.1"/>
    </source>
</evidence>
<feature type="transmembrane region" description="Helical" evidence="7">
    <location>
        <begin position="116"/>
        <end position="132"/>
    </location>
</feature>
<evidence type="ECO:0000259" key="10">
    <source>
        <dbReference type="Pfam" id="PF22744"/>
    </source>
</evidence>
<comment type="subcellular location">
    <subcellularLocation>
        <location evidence="1">Cell membrane</location>
        <topology evidence="1">Single-pass membrane protein</topology>
    </subcellularLocation>
</comment>
<dbReference type="InterPro" id="IPR054319">
    <property type="entry name" value="PspC-rel_ToastRack"/>
</dbReference>
<dbReference type="PANTHER" id="PTHR33885:SF3">
    <property type="entry name" value="PHAGE SHOCK PROTEIN C"/>
    <property type="match status" value="1"/>
</dbReference>
<protein>
    <submittedName>
        <fullName evidence="11">Conserved domain protein</fullName>
    </submittedName>
</protein>
<keyword evidence="3 7" id="KW-0812">Transmembrane</keyword>
<dbReference type="KEGG" id="anf:AQPE_3944"/>
<evidence type="ECO:0000259" key="9">
    <source>
        <dbReference type="Pfam" id="PF22571"/>
    </source>
</evidence>
<dbReference type="GO" id="GO:0005886">
    <property type="term" value="C:plasma membrane"/>
    <property type="evidence" value="ECO:0007669"/>
    <property type="project" value="UniProtKB-SubCell"/>
</dbReference>
<name>A0A5K7SE67_9BACT</name>
<accession>A0A5K7SE67</accession>
<dbReference type="InterPro" id="IPR052027">
    <property type="entry name" value="PspC"/>
</dbReference>
<evidence type="ECO:0000259" key="8">
    <source>
        <dbReference type="Pfam" id="PF04024"/>
    </source>
</evidence>
<evidence type="ECO:0000313" key="12">
    <source>
        <dbReference type="Proteomes" id="UP001193389"/>
    </source>
</evidence>
<feature type="domain" description="PspC-related ToastRack" evidence="10">
    <location>
        <begin position="406"/>
        <end position="523"/>
    </location>
</feature>
<feature type="transmembrane region" description="Helical" evidence="7">
    <location>
        <begin position="325"/>
        <end position="346"/>
    </location>
</feature>
<feature type="transmembrane region" description="Helical" evidence="7">
    <location>
        <begin position="280"/>
        <end position="313"/>
    </location>
</feature>
<dbReference type="AlphaFoldDB" id="A0A5K7SE67"/>
<evidence type="ECO:0000256" key="2">
    <source>
        <dbReference type="ARBA" id="ARBA00022475"/>
    </source>
</evidence>